<dbReference type="EMBL" id="JAQIZZ010000008">
    <property type="protein sequence ID" value="KAJ5524605.1"/>
    <property type="molecule type" value="Genomic_DNA"/>
</dbReference>
<proteinExistence type="inferred from homology"/>
<keyword evidence="4 8" id="KW-0812">Transmembrane</keyword>
<dbReference type="Pfam" id="PF00083">
    <property type="entry name" value="Sugar_tr"/>
    <property type="match status" value="1"/>
</dbReference>
<dbReference type="NCBIfam" id="TIGR00879">
    <property type="entry name" value="SP"/>
    <property type="match status" value="1"/>
</dbReference>
<dbReference type="GO" id="GO:0005351">
    <property type="term" value="F:carbohydrate:proton symporter activity"/>
    <property type="evidence" value="ECO:0007669"/>
    <property type="project" value="TreeGrafter"/>
</dbReference>
<dbReference type="Proteomes" id="UP001220324">
    <property type="component" value="Unassembled WGS sequence"/>
</dbReference>
<dbReference type="InterPro" id="IPR005829">
    <property type="entry name" value="Sugar_transporter_CS"/>
</dbReference>
<feature type="transmembrane region" description="Helical" evidence="8">
    <location>
        <begin position="487"/>
        <end position="508"/>
    </location>
</feature>
<dbReference type="InterPro" id="IPR005828">
    <property type="entry name" value="MFS_sugar_transport-like"/>
</dbReference>
<dbReference type="PROSITE" id="PS00217">
    <property type="entry name" value="SUGAR_TRANSPORT_2"/>
    <property type="match status" value="1"/>
</dbReference>
<name>A0AAD6CJK3_9EURO</name>
<dbReference type="InterPro" id="IPR036259">
    <property type="entry name" value="MFS_trans_sf"/>
</dbReference>
<feature type="transmembrane region" description="Helical" evidence="8">
    <location>
        <begin position="141"/>
        <end position="162"/>
    </location>
</feature>
<protein>
    <recommendedName>
        <fullName evidence="9">Major facilitator superfamily (MFS) profile domain-containing protein</fullName>
    </recommendedName>
</protein>
<evidence type="ECO:0000256" key="8">
    <source>
        <dbReference type="SAM" id="Phobius"/>
    </source>
</evidence>
<evidence type="ECO:0000256" key="6">
    <source>
        <dbReference type="ARBA" id="ARBA00023136"/>
    </source>
</evidence>
<organism evidence="10 11">
    <name type="scientific">Penicillium frequentans</name>
    <dbReference type="NCBI Taxonomy" id="3151616"/>
    <lineage>
        <taxon>Eukaryota</taxon>
        <taxon>Fungi</taxon>
        <taxon>Dikarya</taxon>
        <taxon>Ascomycota</taxon>
        <taxon>Pezizomycotina</taxon>
        <taxon>Eurotiomycetes</taxon>
        <taxon>Eurotiomycetidae</taxon>
        <taxon>Eurotiales</taxon>
        <taxon>Aspergillaceae</taxon>
        <taxon>Penicillium</taxon>
    </lineage>
</organism>
<dbReference type="SUPFAM" id="SSF103473">
    <property type="entry name" value="MFS general substrate transporter"/>
    <property type="match status" value="1"/>
</dbReference>
<dbReference type="PROSITE" id="PS00216">
    <property type="entry name" value="SUGAR_TRANSPORT_1"/>
    <property type="match status" value="1"/>
</dbReference>
<dbReference type="PRINTS" id="PR00171">
    <property type="entry name" value="SUGRTRNSPORT"/>
</dbReference>
<evidence type="ECO:0000256" key="2">
    <source>
        <dbReference type="ARBA" id="ARBA00010992"/>
    </source>
</evidence>
<comment type="caution">
    <text evidence="10">The sequence shown here is derived from an EMBL/GenBank/DDBJ whole genome shotgun (WGS) entry which is preliminary data.</text>
</comment>
<feature type="transmembrane region" description="Helical" evidence="8">
    <location>
        <begin position="79"/>
        <end position="104"/>
    </location>
</feature>
<feature type="domain" description="Major facilitator superfamily (MFS) profile" evidence="9">
    <location>
        <begin position="45"/>
        <end position="512"/>
    </location>
</feature>
<evidence type="ECO:0000256" key="3">
    <source>
        <dbReference type="ARBA" id="ARBA00022448"/>
    </source>
</evidence>
<accession>A0AAD6CJK3</accession>
<evidence type="ECO:0000256" key="4">
    <source>
        <dbReference type="ARBA" id="ARBA00022692"/>
    </source>
</evidence>
<comment type="subcellular location">
    <subcellularLocation>
        <location evidence="1">Membrane</location>
        <topology evidence="1">Multi-pass membrane protein</topology>
    </subcellularLocation>
</comment>
<dbReference type="Gene3D" id="1.20.1250.20">
    <property type="entry name" value="MFS general substrate transporter like domains"/>
    <property type="match status" value="1"/>
</dbReference>
<keyword evidence="3 7" id="KW-0813">Transport</keyword>
<dbReference type="FunFam" id="1.20.1250.20:FF:000026">
    <property type="entry name" value="MFS quinate transporter QutD"/>
    <property type="match status" value="1"/>
</dbReference>
<feature type="transmembrane region" description="Helical" evidence="8">
    <location>
        <begin position="174"/>
        <end position="195"/>
    </location>
</feature>
<feature type="transmembrane region" description="Helical" evidence="8">
    <location>
        <begin position="42"/>
        <end position="59"/>
    </location>
</feature>
<evidence type="ECO:0000256" key="5">
    <source>
        <dbReference type="ARBA" id="ARBA00022989"/>
    </source>
</evidence>
<evidence type="ECO:0000259" key="9">
    <source>
        <dbReference type="PROSITE" id="PS50850"/>
    </source>
</evidence>
<dbReference type="GO" id="GO:0016020">
    <property type="term" value="C:membrane"/>
    <property type="evidence" value="ECO:0007669"/>
    <property type="project" value="UniProtKB-SubCell"/>
</dbReference>
<evidence type="ECO:0000313" key="10">
    <source>
        <dbReference type="EMBL" id="KAJ5524605.1"/>
    </source>
</evidence>
<comment type="similarity">
    <text evidence="2 7">Belongs to the major facilitator superfamily. Sugar transporter (TC 2.A.1.1) family.</text>
</comment>
<dbReference type="AlphaFoldDB" id="A0AAD6CJK3"/>
<feature type="transmembrane region" description="Helical" evidence="8">
    <location>
        <begin position="388"/>
        <end position="410"/>
    </location>
</feature>
<evidence type="ECO:0000256" key="7">
    <source>
        <dbReference type="RuleBase" id="RU003346"/>
    </source>
</evidence>
<dbReference type="PANTHER" id="PTHR48022">
    <property type="entry name" value="PLASTIDIC GLUCOSE TRANSPORTER 4"/>
    <property type="match status" value="1"/>
</dbReference>
<feature type="transmembrane region" description="Helical" evidence="8">
    <location>
        <begin position="359"/>
        <end position="381"/>
    </location>
</feature>
<dbReference type="InterPro" id="IPR020846">
    <property type="entry name" value="MFS_dom"/>
</dbReference>
<sequence>MESVTGPVEALKAVPPTHNLSEKRAAIAGPSGFKGLIGNKKTFSIGLFASLGGLVYGYNQGMFAQVLTMTSFINKTQGYAATTGTGQGLLTSVLELGAWVGTLFNGYLADAAGRRATVCIAVAVFCVGVIVQACVENKNYIFAGRFVTGLGIGSLSMVVPLYNAELAPPEIRGSLVAIQQLSITFGIMVSFWLGYGTNFIGGTGEGQSDAAYLIPICIQILPALVLAAGMLLFMPQSPRHLMNKGRENECLTTLARLRGCSQDDITVRVEFLEIKALYLFEKETSARKYPQWQDGSTKSNFMIALNDYKSLITNKSLFKRLSVACLIMTFQQWNGINAINYYAPFIFEDMGFTGNSESLLATGVVGVVEFLATIPAVLLVDKIGRKKILITGAIGMAVCHFIVAGIIASYTDNWGNNRAAGWAAVVFVWIYVINFAYSWGPCAWIVVSEVFPLSMRAKGVSVGGSSNWLNNFAVAISTSKFISKTSYGAFIFFGLVTTIGALYVHFLVPETRGRTLEEMDEVFGATSFAAEDESTRLRIEQEIGLYALLGEGELVESEKAKTEFEHAEPVSEPVS</sequence>
<keyword evidence="6 8" id="KW-0472">Membrane</keyword>
<feature type="transmembrane region" description="Helical" evidence="8">
    <location>
        <begin position="116"/>
        <end position="135"/>
    </location>
</feature>
<dbReference type="PROSITE" id="PS50850">
    <property type="entry name" value="MFS"/>
    <property type="match status" value="1"/>
</dbReference>
<feature type="transmembrane region" description="Helical" evidence="8">
    <location>
        <begin position="210"/>
        <end position="234"/>
    </location>
</feature>
<evidence type="ECO:0000313" key="11">
    <source>
        <dbReference type="Proteomes" id="UP001220324"/>
    </source>
</evidence>
<dbReference type="InterPro" id="IPR003663">
    <property type="entry name" value="Sugar/inositol_transpt"/>
</dbReference>
<feature type="transmembrane region" description="Helical" evidence="8">
    <location>
        <begin position="422"/>
        <end position="447"/>
    </location>
</feature>
<gene>
    <name evidence="10" type="ORF">N7494_011255</name>
</gene>
<keyword evidence="11" id="KW-1185">Reference proteome</keyword>
<dbReference type="PANTHER" id="PTHR48022:SF2">
    <property type="entry name" value="PLASTIDIC GLUCOSE TRANSPORTER 4"/>
    <property type="match status" value="1"/>
</dbReference>
<keyword evidence="5 8" id="KW-1133">Transmembrane helix</keyword>
<dbReference type="InterPro" id="IPR050360">
    <property type="entry name" value="MFS_Sugar_Transporters"/>
</dbReference>
<evidence type="ECO:0000256" key="1">
    <source>
        <dbReference type="ARBA" id="ARBA00004141"/>
    </source>
</evidence>
<feature type="transmembrane region" description="Helical" evidence="8">
    <location>
        <begin position="321"/>
        <end position="339"/>
    </location>
</feature>
<reference evidence="10 11" key="1">
    <citation type="journal article" date="2023" name="IMA Fungus">
        <title>Comparative genomic study of the Penicillium genus elucidates a diverse pangenome and 15 lateral gene transfer events.</title>
        <authorList>
            <person name="Petersen C."/>
            <person name="Sorensen T."/>
            <person name="Nielsen M.R."/>
            <person name="Sondergaard T.E."/>
            <person name="Sorensen J.L."/>
            <person name="Fitzpatrick D.A."/>
            <person name="Frisvad J.C."/>
            <person name="Nielsen K.L."/>
        </authorList>
    </citation>
    <scope>NUCLEOTIDE SEQUENCE [LARGE SCALE GENOMIC DNA]</scope>
    <source>
        <strain evidence="10 11">IBT 35679</strain>
    </source>
</reference>